<evidence type="ECO:0000256" key="13">
    <source>
        <dbReference type="RuleBase" id="RU003943"/>
    </source>
</evidence>
<feature type="transmembrane region" description="Helical" evidence="14">
    <location>
        <begin position="128"/>
        <end position="152"/>
    </location>
</feature>
<dbReference type="InterPro" id="IPR037294">
    <property type="entry name" value="ABC_BtuC-like"/>
</dbReference>
<comment type="function">
    <text evidence="1">Involved in the high-affinity zinc uptake transport system.</text>
</comment>
<comment type="caution">
    <text evidence="15">The sequence shown here is derived from an EMBL/GenBank/DDBJ whole genome shotgun (WGS) entry which is preliminary data.</text>
</comment>
<evidence type="ECO:0000256" key="6">
    <source>
        <dbReference type="ARBA" id="ARBA00022692"/>
    </source>
</evidence>
<evidence type="ECO:0000256" key="9">
    <source>
        <dbReference type="ARBA" id="ARBA00022989"/>
    </source>
</evidence>
<keyword evidence="6 13" id="KW-0812">Transmembrane</keyword>
<feature type="transmembrane region" description="Helical" evidence="14">
    <location>
        <begin position="42"/>
        <end position="65"/>
    </location>
</feature>
<keyword evidence="4 13" id="KW-0813">Transport</keyword>
<evidence type="ECO:0000256" key="1">
    <source>
        <dbReference type="ARBA" id="ARBA00002313"/>
    </source>
</evidence>
<dbReference type="GO" id="GO:0010043">
    <property type="term" value="P:response to zinc ion"/>
    <property type="evidence" value="ECO:0007669"/>
    <property type="project" value="TreeGrafter"/>
</dbReference>
<dbReference type="OrthoDB" id="9783937at2"/>
<dbReference type="GO" id="GO:0043190">
    <property type="term" value="C:ATP-binding cassette (ABC) transporter complex"/>
    <property type="evidence" value="ECO:0007669"/>
    <property type="project" value="InterPro"/>
</dbReference>
<keyword evidence="11 14" id="KW-0472">Membrane</keyword>
<dbReference type="PANTHER" id="PTHR30477:SF23">
    <property type="entry name" value="HIGH-AFFINITY ZINC UPTAKE SYSTEM MEMBRANE PROTEIN ZNUB"/>
    <property type="match status" value="1"/>
</dbReference>
<comment type="similarity">
    <text evidence="3 13">Belongs to the ABC-3 integral membrane protein family.</text>
</comment>
<evidence type="ECO:0000256" key="10">
    <source>
        <dbReference type="ARBA" id="ARBA00023065"/>
    </source>
</evidence>
<accession>A0A4R6AP23</accession>
<dbReference type="RefSeq" id="WP_133395678.1">
    <property type="nucleotide sequence ID" value="NZ_SNAA01000002.1"/>
</dbReference>
<keyword evidence="5" id="KW-1003">Cell membrane</keyword>
<gene>
    <name evidence="15" type="ORF">E2L08_03555</name>
</gene>
<keyword evidence="7" id="KW-0862">Zinc</keyword>
<dbReference type="SUPFAM" id="SSF81345">
    <property type="entry name" value="ABC transporter involved in vitamin B12 uptake, BtuC"/>
    <property type="match status" value="1"/>
</dbReference>
<dbReference type="Gene3D" id="1.10.3470.10">
    <property type="entry name" value="ABC transporter involved in vitamin B12 uptake, BtuC"/>
    <property type="match status" value="1"/>
</dbReference>
<dbReference type="Pfam" id="PF00950">
    <property type="entry name" value="ABC-3"/>
    <property type="match status" value="1"/>
</dbReference>
<evidence type="ECO:0000313" key="16">
    <source>
        <dbReference type="Proteomes" id="UP000295701"/>
    </source>
</evidence>
<feature type="transmembrane region" description="Helical" evidence="14">
    <location>
        <begin position="85"/>
        <end position="107"/>
    </location>
</feature>
<keyword evidence="16" id="KW-1185">Reference proteome</keyword>
<evidence type="ECO:0000256" key="14">
    <source>
        <dbReference type="SAM" id="Phobius"/>
    </source>
</evidence>
<evidence type="ECO:0000313" key="15">
    <source>
        <dbReference type="EMBL" id="TDL83726.1"/>
    </source>
</evidence>
<dbReference type="PANTHER" id="PTHR30477">
    <property type="entry name" value="ABC-TRANSPORTER METAL-BINDING PROTEIN"/>
    <property type="match status" value="1"/>
</dbReference>
<feature type="transmembrane region" description="Helical" evidence="14">
    <location>
        <begin position="172"/>
        <end position="199"/>
    </location>
</feature>
<evidence type="ECO:0000256" key="3">
    <source>
        <dbReference type="ARBA" id="ARBA00008034"/>
    </source>
</evidence>
<feature type="transmembrane region" description="Helical" evidence="14">
    <location>
        <begin position="6"/>
        <end position="30"/>
    </location>
</feature>
<dbReference type="AlphaFoldDB" id="A0A4R6AP23"/>
<evidence type="ECO:0000256" key="12">
    <source>
        <dbReference type="ARBA" id="ARBA00040080"/>
    </source>
</evidence>
<dbReference type="Proteomes" id="UP000295701">
    <property type="component" value="Unassembled WGS sequence"/>
</dbReference>
<evidence type="ECO:0000256" key="4">
    <source>
        <dbReference type="ARBA" id="ARBA00022448"/>
    </source>
</evidence>
<dbReference type="EMBL" id="SNAA01000002">
    <property type="protein sequence ID" value="TDL83726.1"/>
    <property type="molecule type" value="Genomic_DNA"/>
</dbReference>
<dbReference type="InterPro" id="IPR001626">
    <property type="entry name" value="ABC_TroCD"/>
</dbReference>
<keyword evidence="8" id="KW-0864">Zinc transport</keyword>
<comment type="subcellular location">
    <subcellularLocation>
        <location evidence="2 13">Cell membrane</location>
        <topology evidence="2 13">Multi-pass membrane protein</topology>
    </subcellularLocation>
</comment>
<proteinExistence type="inferred from homology"/>
<dbReference type="GO" id="GO:0055085">
    <property type="term" value="P:transmembrane transport"/>
    <property type="evidence" value="ECO:0007669"/>
    <property type="project" value="InterPro"/>
</dbReference>
<evidence type="ECO:0000256" key="7">
    <source>
        <dbReference type="ARBA" id="ARBA00022833"/>
    </source>
</evidence>
<organism evidence="15 16">
    <name type="scientific">Palleronia sediminis</name>
    <dbReference type="NCBI Taxonomy" id="2547833"/>
    <lineage>
        <taxon>Bacteria</taxon>
        <taxon>Pseudomonadati</taxon>
        <taxon>Pseudomonadota</taxon>
        <taxon>Alphaproteobacteria</taxon>
        <taxon>Rhodobacterales</taxon>
        <taxon>Roseobacteraceae</taxon>
        <taxon>Palleronia</taxon>
    </lineage>
</organism>
<keyword evidence="10" id="KW-0406">Ion transport</keyword>
<sequence>MTLDPFLLRAGLAGLGLALAAAPLGCFVVWRRMAYFGDATAHGALMGVALALALSLPVWVGVVAVSGLMGLSLLRLTARGDSADVTLGVLSHGALALGLVALSLAPGRAISLEALLFGDILSVNWRDVALIWAGGAVVAGVVAWRWSGLLIATLDPDLARADGIAPDREQAILVAALALTVAFGLKVVGALLIGAMLVIPPATARPLARTPEAMAALTGAAAAAAVIAGLGLSLWRDWPAGPAIVCAALGLFALSRLAGLRAAA</sequence>
<feature type="transmembrane region" description="Helical" evidence="14">
    <location>
        <begin position="211"/>
        <end position="234"/>
    </location>
</feature>
<name>A0A4R6AP23_9RHOB</name>
<evidence type="ECO:0000256" key="8">
    <source>
        <dbReference type="ARBA" id="ARBA00022906"/>
    </source>
</evidence>
<reference evidence="15 16" key="1">
    <citation type="submission" date="2019-03" db="EMBL/GenBank/DDBJ databases">
        <title>Primorskyibacter sp. SS33 isolated from sediments.</title>
        <authorList>
            <person name="Xunke S."/>
        </authorList>
    </citation>
    <scope>NUCLEOTIDE SEQUENCE [LARGE SCALE GENOMIC DNA]</scope>
    <source>
        <strain evidence="15 16">SS33</strain>
    </source>
</reference>
<evidence type="ECO:0000256" key="11">
    <source>
        <dbReference type="ARBA" id="ARBA00023136"/>
    </source>
</evidence>
<keyword evidence="9 14" id="KW-1133">Transmembrane helix</keyword>
<feature type="transmembrane region" description="Helical" evidence="14">
    <location>
        <begin position="240"/>
        <end position="259"/>
    </location>
</feature>
<dbReference type="GO" id="GO:0006829">
    <property type="term" value="P:zinc ion transport"/>
    <property type="evidence" value="ECO:0007669"/>
    <property type="project" value="UniProtKB-KW"/>
</dbReference>
<evidence type="ECO:0000256" key="5">
    <source>
        <dbReference type="ARBA" id="ARBA00022475"/>
    </source>
</evidence>
<protein>
    <recommendedName>
        <fullName evidence="12">High-affinity zinc uptake system membrane protein ZnuB</fullName>
    </recommendedName>
</protein>
<evidence type="ECO:0000256" key="2">
    <source>
        <dbReference type="ARBA" id="ARBA00004651"/>
    </source>
</evidence>